<dbReference type="PANTHER" id="PTHR21357:SF4">
    <property type="entry name" value="FAM172 FAMILY PROTEIN HOMOLOG CG10038"/>
    <property type="match status" value="1"/>
</dbReference>
<keyword evidence="3" id="KW-1185">Reference proteome</keyword>
<evidence type="ECO:0000313" key="2">
    <source>
        <dbReference type="EMBL" id="RCH95738.1"/>
    </source>
</evidence>
<dbReference type="STRING" id="86630.A0A367K0P2"/>
<dbReference type="Proteomes" id="UP000252139">
    <property type="component" value="Unassembled WGS sequence"/>
</dbReference>
<organism evidence="2 3">
    <name type="scientific">Rhizopus azygosporus</name>
    <name type="common">Rhizopus microsporus var. azygosporus</name>
    <dbReference type="NCBI Taxonomy" id="86630"/>
    <lineage>
        <taxon>Eukaryota</taxon>
        <taxon>Fungi</taxon>
        <taxon>Fungi incertae sedis</taxon>
        <taxon>Mucoromycota</taxon>
        <taxon>Mucoromycotina</taxon>
        <taxon>Mucoromycetes</taxon>
        <taxon>Mucorales</taxon>
        <taxon>Mucorineae</taxon>
        <taxon>Rhizopodaceae</taxon>
        <taxon>Rhizopus</taxon>
    </lineage>
</organism>
<gene>
    <name evidence="2" type="ORF">CU097_011364</name>
</gene>
<dbReference type="EMBL" id="PJQL01000436">
    <property type="protein sequence ID" value="RCH95738.1"/>
    <property type="molecule type" value="Genomic_DNA"/>
</dbReference>
<dbReference type="InterPro" id="IPR048263">
    <property type="entry name" value="Arb2"/>
</dbReference>
<dbReference type="AlphaFoldDB" id="A0A367K0P2"/>
<reference evidence="2 3" key="1">
    <citation type="journal article" date="2018" name="G3 (Bethesda)">
        <title>Phylogenetic and Phylogenomic Definition of Rhizopus Species.</title>
        <authorList>
            <person name="Gryganskyi A.P."/>
            <person name="Golan J."/>
            <person name="Dolatabadi S."/>
            <person name="Mondo S."/>
            <person name="Robb S."/>
            <person name="Idnurm A."/>
            <person name="Muszewska A."/>
            <person name="Steczkiewicz K."/>
            <person name="Masonjones S."/>
            <person name="Liao H.L."/>
            <person name="Gajdeczka M.T."/>
            <person name="Anike F."/>
            <person name="Vuek A."/>
            <person name="Anishchenko I.M."/>
            <person name="Voigt K."/>
            <person name="de Hoog G.S."/>
            <person name="Smith M.E."/>
            <person name="Heitman J."/>
            <person name="Vilgalys R."/>
            <person name="Stajich J.E."/>
        </authorList>
    </citation>
    <scope>NUCLEOTIDE SEQUENCE [LARGE SCALE GENOMIC DNA]</scope>
    <source>
        <strain evidence="2 3">CBS 357.93</strain>
    </source>
</reference>
<feature type="domain" description="Arb2" evidence="1">
    <location>
        <begin position="15"/>
        <end position="283"/>
    </location>
</feature>
<name>A0A367K0P2_RHIAZ</name>
<dbReference type="GO" id="GO:0035197">
    <property type="term" value="F:siRNA binding"/>
    <property type="evidence" value="ECO:0007669"/>
    <property type="project" value="TreeGrafter"/>
</dbReference>
<evidence type="ECO:0000313" key="3">
    <source>
        <dbReference type="Proteomes" id="UP000252139"/>
    </source>
</evidence>
<dbReference type="Pfam" id="PF22749">
    <property type="entry name" value="Arb2"/>
    <property type="match status" value="1"/>
</dbReference>
<dbReference type="InterPro" id="IPR053858">
    <property type="entry name" value="Arb2_dom"/>
</dbReference>
<accession>A0A367K0P2</accession>
<comment type="caution">
    <text evidence="2">The sequence shown here is derived from an EMBL/GenBank/DDBJ whole genome shotgun (WGS) entry which is preliminary data.</text>
</comment>
<dbReference type="OrthoDB" id="421951at2759"/>
<protein>
    <recommendedName>
        <fullName evidence="1">Arb2 domain-containing protein</fullName>
    </recommendedName>
</protein>
<proteinExistence type="predicted"/>
<sequence length="360" mass="41995">MYRRRKVVREKKPEIPDTLEGFGYVLKENGEIRSKTTDEPYVFEYLPKDRTYNEQRYKAFINLIGEEVEKKLVEEPFNFQKKIIPVDADPAKDPHSYIYMTPNALTTTDKLILFISGNNTRIGQWSRRVMCDENIYTGSVMDTTRRVREKGYEVIIFNPNGNYWYKNRAWEYPEPHSVNITLVPGSEGPEEHCRYVFDHFIRQVKTRDTSAVHAKAQKLAALTLDWGGHALTQALDVNFDEYKDRFICTAMANSVHSRDMIKDTSLRTWLFDNCVNWTVSQKEKGGIITDPRFGCTCISSNQEIADFTLTECIDDIMNFIFVKMGDIEPEIKDDEDEFENDVTEEQLEELKEHLEITSIQ</sequence>
<dbReference type="GO" id="GO:0005634">
    <property type="term" value="C:nucleus"/>
    <property type="evidence" value="ECO:0007669"/>
    <property type="project" value="TreeGrafter"/>
</dbReference>
<dbReference type="PANTHER" id="PTHR21357">
    <property type="entry name" value="FAM172 FAMILY PROTEIN HOMOLOG CG10038"/>
    <property type="match status" value="1"/>
</dbReference>
<evidence type="ECO:0000259" key="1">
    <source>
        <dbReference type="Pfam" id="PF22749"/>
    </source>
</evidence>
<dbReference type="GO" id="GO:0031048">
    <property type="term" value="P:regulatory ncRNA-mediated heterochromatin formation"/>
    <property type="evidence" value="ECO:0007669"/>
    <property type="project" value="TreeGrafter"/>
</dbReference>